<name>A0ABP9D2E7_9BACT</name>
<evidence type="ECO:0000256" key="1">
    <source>
        <dbReference type="ARBA" id="ARBA00022801"/>
    </source>
</evidence>
<dbReference type="SUPFAM" id="SSF56281">
    <property type="entry name" value="Metallo-hydrolase/oxidoreductase"/>
    <property type="match status" value="1"/>
</dbReference>
<dbReference type="Gene3D" id="3.40.50.10890">
    <property type="match status" value="1"/>
</dbReference>
<dbReference type="InterPro" id="IPR011108">
    <property type="entry name" value="RMMBL"/>
</dbReference>
<dbReference type="PANTHER" id="PTHR11203:SF37">
    <property type="entry name" value="INTEGRATOR COMPLEX SUBUNIT 11"/>
    <property type="match status" value="1"/>
</dbReference>
<evidence type="ECO:0000313" key="4">
    <source>
        <dbReference type="EMBL" id="GAA4822708.1"/>
    </source>
</evidence>
<dbReference type="InterPro" id="IPR001279">
    <property type="entry name" value="Metallo-B-lactamas"/>
</dbReference>
<reference evidence="5" key="1">
    <citation type="journal article" date="2019" name="Int. J. Syst. Evol. Microbiol.">
        <title>The Global Catalogue of Microorganisms (GCM) 10K type strain sequencing project: providing services to taxonomists for standard genome sequencing and annotation.</title>
        <authorList>
            <consortium name="The Broad Institute Genomics Platform"/>
            <consortium name="The Broad Institute Genome Sequencing Center for Infectious Disease"/>
            <person name="Wu L."/>
            <person name="Ma J."/>
        </authorList>
    </citation>
    <scope>NUCLEOTIDE SEQUENCE [LARGE SCALE GENOMIC DNA]</scope>
    <source>
        <strain evidence="5">JCM 18326</strain>
    </source>
</reference>
<dbReference type="Proteomes" id="UP001500298">
    <property type="component" value="Unassembled WGS sequence"/>
</dbReference>
<dbReference type="SMART" id="SM00849">
    <property type="entry name" value="Lactamase_B"/>
    <property type="match status" value="1"/>
</dbReference>
<dbReference type="SMART" id="SM01027">
    <property type="entry name" value="Beta-Casp"/>
    <property type="match status" value="1"/>
</dbReference>
<dbReference type="RefSeq" id="WP_345368737.1">
    <property type="nucleotide sequence ID" value="NZ_BAABJX010000007.1"/>
</dbReference>
<dbReference type="Pfam" id="PF07521">
    <property type="entry name" value="RMMBL"/>
    <property type="match status" value="1"/>
</dbReference>
<dbReference type="CDD" id="cd16295">
    <property type="entry name" value="TTHA0252-CPSF-like_MBL-fold"/>
    <property type="match status" value="1"/>
</dbReference>
<comment type="caution">
    <text evidence="4">The sequence shown here is derived from an EMBL/GenBank/DDBJ whole genome shotgun (WGS) entry which is preliminary data.</text>
</comment>
<sequence>MELTFWGAARQVTGSMFLLKLEDDYQVLIDCGVDMANMSESMPLYPGASFPFDPTLVNVVLLTHAHLDHSGKLPNMYRDGYEGQILCTSPTMELTELLLRDSANINQRKIKAYHKKLAKGIDPESIPFDPKNLYNANDVQHTLEQFVPIQFHRRFNIKPGLHVTFIPTGHLLGAASILVEVEENGETKKLLFSGDIGRNDYPLLPDPEPMPEADYIICETTYGNRTHQSIADSTEEIADVIQRACVDKPGRLIIPAFSIGRTQAVIYIMHKLFEAGKLPPVKIFADSPLAQQSNHVYERMSSFLNEEAKEFKKEYGSLFNFETLKYIEQTKESEAISNYNEPCIIISSSGMMEGGRIQHHIRANMENSYCTILMVGFSAEGTLGNRLLNHSGSIRIGTREYPMKANIEKTDSFSGHGDVYDLLNFVHQQDAEKLKKVFLVHGEEEAMKDFSEQIQSEGYKVELPEKGQTFKL</sequence>
<dbReference type="InterPro" id="IPR036866">
    <property type="entry name" value="RibonucZ/Hydroxyglut_hydro"/>
</dbReference>
<organism evidence="4 5">
    <name type="scientific">Algivirga pacifica</name>
    <dbReference type="NCBI Taxonomy" id="1162670"/>
    <lineage>
        <taxon>Bacteria</taxon>
        <taxon>Pseudomonadati</taxon>
        <taxon>Bacteroidota</taxon>
        <taxon>Cytophagia</taxon>
        <taxon>Cytophagales</taxon>
        <taxon>Flammeovirgaceae</taxon>
        <taxon>Algivirga</taxon>
    </lineage>
</organism>
<gene>
    <name evidence="4" type="ORF">GCM10023331_03820</name>
</gene>
<feature type="domain" description="Beta-Casp" evidence="3">
    <location>
        <begin position="262"/>
        <end position="387"/>
    </location>
</feature>
<dbReference type="PANTHER" id="PTHR11203">
    <property type="entry name" value="CLEAVAGE AND POLYADENYLATION SPECIFICITY FACTOR FAMILY MEMBER"/>
    <property type="match status" value="1"/>
</dbReference>
<keyword evidence="5" id="KW-1185">Reference proteome</keyword>
<proteinExistence type="predicted"/>
<dbReference type="Gene3D" id="3.60.15.10">
    <property type="entry name" value="Ribonuclease Z/Hydroxyacylglutathione hydrolase-like"/>
    <property type="match status" value="1"/>
</dbReference>
<dbReference type="EMBL" id="BAABJX010000007">
    <property type="protein sequence ID" value="GAA4822708.1"/>
    <property type="molecule type" value="Genomic_DNA"/>
</dbReference>
<accession>A0ABP9D2E7</accession>
<dbReference type="InterPro" id="IPR022712">
    <property type="entry name" value="Beta_Casp"/>
</dbReference>
<keyword evidence="1" id="KW-0378">Hydrolase</keyword>
<evidence type="ECO:0000259" key="2">
    <source>
        <dbReference type="SMART" id="SM00849"/>
    </source>
</evidence>
<feature type="domain" description="Metallo-beta-lactamase" evidence="2">
    <location>
        <begin position="13"/>
        <end position="257"/>
    </location>
</feature>
<dbReference type="Pfam" id="PF10996">
    <property type="entry name" value="Beta-Casp"/>
    <property type="match status" value="1"/>
</dbReference>
<dbReference type="InterPro" id="IPR050698">
    <property type="entry name" value="MBL"/>
</dbReference>
<evidence type="ECO:0000313" key="5">
    <source>
        <dbReference type="Proteomes" id="UP001500298"/>
    </source>
</evidence>
<evidence type="ECO:0000259" key="3">
    <source>
        <dbReference type="SMART" id="SM01027"/>
    </source>
</evidence>
<dbReference type="Pfam" id="PF16661">
    <property type="entry name" value="Lactamase_B_6"/>
    <property type="match status" value="1"/>
</dbReference>
<protein>
    <submittedName>
        <fullName evidence="4">MBL fold metallo-hydrolase</fullName>
    </submittedName>
</protein>